<reference evidence="2 3" key="1">
    <citation type="journal article" date="2018" name="Evol. Lett.">
        <title>Horizontal gene cluster transfer increased hallucinogenic mushroom diversity.</title>
        <authorList>
            <person name="Reynolds H.T."/>
            <person name="Vijayakumar V."/>
            <person name="Gluck-Thaler E."/>
            <person name="Korotkin H.B."/>
            <person name="Matheny P.B."/>
            <person name="Slot J.C."/>
        </authorList>
    </citation>
    <scope>NUCLEOTIDE SEQUENCE [LARGE SCALE GENOMIC DNA]</scope>
    <source>
        <strain evidence="2 3">2631</strain>
    </source>
</reference>
<comment type="caution">
    <text evidence="2">The sequence shown here is derived from an EMBL/GenBank/DDBJ whole genome shotgun (WGS) entry which is preliminary data.</text>
</comment>
<dbReference type="AlphaFoldDB" id="A0A409WIK9"/>
<keyword evidence="3" id="KW-1185">Reference proteome</keyword>
<protein>
    <recommendedName>
        <fullName evidence="4">RING-type domain-containing protein</fullName>
    </recommendedName>
</protein>
<evidence type="ECO:0000313" key="2">
    <source>
        <dbReference type="EMBL" id="PPQ78364.1"/>
    </source>
</evidence>
<accession>A0A409WIK9</accession>
<dbReference type="OrthoDB" id="8062037at2759"/>
<dbReference type="STRING" id="93625.A0A409WIK9"/>
<dbReference type="InParanoid" id="A0A409WIK9"/>
<feature type="coiled-coil region" evidence="1">
    <location>
        <begin position="134"/>
        <end position="217"/>
    </location>
</feature>
<proteinExistence type="predicted"/>
<dbReference type="Proteomes" id="UP000283269">
    <property type="component" value="Unassembled WGS sequence"/>
</dbReference>
<evidence type="ECO:0000313" key="3">
    <source>
        <dbReference type="Proteomes" id="UP000283269"/>
    </source>
</evidence>
<organism evidence="2 3">
    <name type="scientific">Psilocybe cyanescens</name>
    <dbReference type="NCBI Taxonomy" id="93625"/>
    <lineage>
        <taxon>Eukaryota</taxon>
        <taxon>Fungi</taxon>
        <taxon>Dikarya</taxon>
        <taxon>Basidiomycota</taxon>
        <taxon>Agaricomycotina</taxon>
        <taxon>Agaricomycetes</taxon>
        <taxon>Agaricomycetidae</taxon>
        <taxon>Agaricales</taxon>
        <taxon>Agaricineae</taxon>
        <taxon>Strophariaceae</taxon>
        <taxon>Psilocybe</taxon>
    </lineage>
</organism>
<evidence type="ECO:0008006" key="4">
    <source>
        <dbReference type="Google" id="ProtNLM"/>
    </source>
</evidence>
<keyword evidence="1" id="KW-0175">Coiled coil</keyword>
<sequence>MRYVLSTNSFPTLWHCQSSQDVRFLNCPGHYLCTTCYDRISKPECPLCRFIITSPPHRIYLDPSDVIDTKQKRPQVLNGLDKINKDTPADSVEKASRRMKKLCEKEGEDPVVAAQILRAIQNLERRIAPMFKQLADVKELNTQLQEQLRAAESSKSNYKEKVSKAKLEVEKEKEETERQRKRADKYLTLVKEKDVNIQKLQEAMTAQEREIRLLKTKLKALGKGQKRRPRQSSDADASLLIEGVPEGSTRIKIRKLSKPSVQDLNIDPPIRHIQSRKEITMSNNEEIIL</sequence>
<gene>
    <name evidence="2" type="ORF">CVT25_011647</name>
</gene>
<name>A0A409WIK9_PSICY</name>
<dbReference type="EMBL" id="NHYD01003421">
    <property type="protein sequence ID" value="PPQ78364.1"/>
    <property type="molecule type" value="Genomic_DNA"/>
</dbReference>
<evidence type="ECO:0000256" key="1">
    <source>
        <dbReference type="SAM" id="Coils"/>
    </source>
</evidence>